<proteinExistence type="predicted"/>
<accession>A0A0F9PB03</accession>
<dbReference type="EMBL" id="LAZR01003125">
    <property type="protein sequence ID" value="KKN21717.1"/>
    <property type="molecule type" value="Genomic_DNA"/>
</dbReference>
<sequence>MLIGNRYKIESDGLNVTLLKKRIARIGDHKGEEYWTAEGYYGTVANALKALVDMGVKETQLKDFKTIVKKQGELYKLIEGV</sequence>
<name>A0A0F9PB03_9ZZZZ</name>
<comment type="caution">
    <text evidence="1">The sequence shown here is derived from an EMBL/GenBank/DDBJ whole genome shotgun (WGS) entry which is preliminary data.</text>
</comment>
<organism evidence="1">
    <name type="scientific">marine sediment metagenome</name>
    <dbReference type="NCBI Taxonomy" id="412755"/>
    <lineage>
        <taxon>unclassified sequences</taxon>
        <taxon>metagenomes</taxon>
        <taxon>ecological metagenomes</taxon>
    </lineage>
</organism>
<reference evidence="1" key="1">
    <citation type="journal article" date="2015" name="Nature">
        <title>Complex archaea that bridge the gap between prokaryotes and eukaryotes.</title>
        <authorList>
            <person name="Spang A."/>
            <person name="Saw J.H."/>
            <person name="Jorgensen S.L."/>
            <person name="Zaremba-Niedzwiedzka K."/>
            <person name="Martijn J."/>
            <person name="Lind A.E."/>
            <person name="van Eijk R."/>
            <person name="Schleper C."/>
            <person name="Guy L."/>
            <person name="Ettema T.J."/>
        </authorList>
    </citation>
    <scope>NUCLEOTIDE SEQUENCE</scope>
</reference>
<evidence type="ECO:0000313" key="1">
    <source>
        <dbReference type="EMBL" id="KKN21717.1"/>
    </source>
</evidence>
<protein>
    <submittedName>
        <fullName evidence="1">Uncharacterized protein</fullName>
    </submittedName>
</protein>
<dbReference type="AlphaFoldDB" id="A0A0F9PB03"/>
<gene>
    <name evidence="1" type="ORF">LCGC14_0922570</name>
</gene>